<evidence type="ECO:0000313" key="1">
    <source>
        <dbReference type="EMBL" id="KAK1401682.1"/>
    </source>
</evidence>
<dbReference type="EMBL" id="JAUIZM010000001">
    <property type="protein sequence ID" value="KAK1401682.1"/>
    <property type="molecule type" value="Genomic_DNA"/>
</dbReference>
<accession>A0AAD8JFT4</accession>
<proteinExistence type="predicted"/>
<comment type="caution">
    <text evidence="1">The sequence shown here is derived from an EMBL/GenBank/DDBJ whole genome shotgun (WGS) entry which is preliminary data.</text>
</comment>
<dbReference type="Proteomes" id="UP001237642">
    <property type="component" value="Unassembled WGS sequence"/>
</dbReference>
<dbReference type="AlphaFoldDB" id="A0AAD8JFT4"/>
<sequence length="134" mass="16177">MEEGMMNFMKVQRELVDTNVMAMVLNGNKEAQRMALNQIHYNSLQRRTPYRKEREFEENKQGWQIVTTNNSRRIEALKKRVTIFVNQIPIETRTNEMWEFFTKAGKILDIILPRKKDKFNTRYVLRTMLFLDDN</sequence>
<evidence type="ECO:0000313" key="2">
    <source>
        <dbReference type="Proteomes" id="UP001237642"/>
    </source>
</evidence>
<reference evidence="1" key="2">
    <citation type="submission" date="2023-05" db="EMBL/GenBank/DDBJ databases">
        <authorList>
            <person name="Schelkunov M.I."/>
        </authorList>
    </citation>
    <scope>NUCLEOTIDE SEQUENCE</scope>
    <source>
        <strain evidence="1">Hsosn_3</strain>
        <tissue evidence="1">Leaf</tissue>
    </source>
</reference>
<dbReference type="InterPro" id="IPR035979">
    <property type="entry name" value="RBD_domain_sf"/>
</dbReference>
<dbReference type="Gene3D" id="3.30.70.330">
    <property type="match status" value="1"/>
</dbReference>
<name>A0AAD8JFT4_9APIA</name>
<dbReference type="InterPro" id="IPR012677">
    <property type="entry name" value="Nucleotide-bd_a/b_plait_sf"/>
</dbReference>
<dbReference type="SUPFAM" id="SSF54928">
    <property type="entry name" value="RNA-binding domain, RBD"/>
    <property type="match status" value="1"/>
</dbReference>
<keyword evidence="2" id="KW-1185">Reference proteome</keyword>
<organism evidence="1 2">
    <name type="scientific">Heracleum sosnowskyi</name>
    <dbReference type="NCBI Taxonomy" id="360622"/>
    <lineage>
        <taxon>Eukaryota</taxon>
        <taxon>Viridiplantae</taxon>
        <taxon>Streptophyta</taxon>
        <taxon>Embryophyta</taxon>
        <taxon>Tracheophyta</taxon>
        <taxon>Spermatophyta</taxon>
        <taxon>Magnoliopsida</taxon>
        <taxon>eudicotyledons</taxon>
        <taxon>Gunneridae</taxon>
        <taxon>Pentapetalae</taxon>
        <taxon>asterids</taxon>
        <taxon>campanulids</taxon>
        <taxon>Apiales</taxon>
        <taxon>Apiaceae</taxon>
        <taxon>Apioideae</taxon>
        <taxon>apioid superclade</taxon>
        <taxon>Tordylieae</taxon>
        <taxon>Tordyliinae</taxon>
        <taxon>Heracleum</taxon>
    </lineage>
</organism>
<gene>
    <name evidence="1" type="ORF">POM88_001287</name>
</gene>
<reference evidence="1" key="1">
    <citation type="submission" date="2023-02" db="EMBL/GenBank/DDBJ databases">
        <title>Genome of toxic invasive species Heracleum sosnowskyi carries increased number of genes despite the absence of recent whole-genome duplications.</title>
        <authorList>
            <person name="Schelkunov M."/>
            <person name="Shtratnikova V."/>
            <person name="Makarenko M."/>
            <person name="Klepikova A."/>
            <person name="Omelchenko D."/>
            <person name="Novikova G."/>
            <person name="Obukhova E."/>
            <person name="Bogdanov V."/>
            <person name="Penin A."/>
            <person name="Logacheva M."/>
        </authorList>
    </citation>
    <scope>NUCLEOTIDE SEQUENCE</scope>
    <source>
        <strain evidence="1">Hsosn_3</strain>
        <tissue evidence="1">Leaf</tissue>
    </source>
</reference>
<evidence type="ECO:0008006" key="3">
    <source>
        <dbReference type="Google" id="ProtNLM"/>
    </source>
</evidence>
<protein>
    <recommendedName>
        <fullName evidence="3">RRM domain-containing protein</fullName>
    </recommendedName>
</protein>
<dbReference type="GO" id="GO:0003676">
    <property type="term" value="F:nucleic acid binding"/>
    <property type="evidence" value="ECO:0007669"/>
    <property type="project" value="InterPro"/>
</dbReference>